<dbReference type="GO" id="GO:0009277">
    <property type="term" value="C:fungal-type cell wall"/>
    <property type="evidence" value="ECO:0007669"/>
    <property type="project" value="InterPro"/>
</dbReference>
<proteinExistence type="inferred from homology"/>
<dbReference type="HOGENOM" id="CLU_105134_2_1_1"/>
<keyword evidence="5 6" id="KW-1015">Disulfide bond</keyword>
<keyword evidence="8" id="KW-1185">Reference proteome</keyword>
<sequence length="108" mass="10615">MMFSNLVTFTAVLALPILAVATPVVVARQSSTATTVCCTSTATAASPLIALLLGLLGLSDENIVGVVGIGCTPLPVVGVASGLCNANTLECTNVVGGGIGFNCVPVLP</sequence>
<comment type="similarity">
    <text evidence="2 6">Belongs to the fungal hydrophobin family.</text>
</comment>
<evidence type="ECO:0000256" key="4">
    <source>
        <dbReference type="ARBA" id="ARBA00022525"/>
    </source>
</evidence>
<keyword evidence="6" id="KW-0732">Signal</keyword>
<evidence type="ECO:0000313" key="7">
    <source>
        <dbReference type="EMBL" id="KIP02925.1"/>
    </source>
</evidence>
<dbReference type="Proteomes" id="UP000053257">
    <property type="component" value="Unassembled WGS sequence"/>
</dbReference>
<evidence type="ECO:0000256" key="1">
    <source>
        <dbReference type="ARBA" id="ARBA00004191"/>
    </source>
</evidence>
<evidence type="ECO:0000256" key="5">
    <source>
        <dbReference type="ARBA" id="ARBA00023157"/>
    </source>
</evidence>
<evidence type="ECO:0000256" key="3">
    <source>
        <dbReference type="ARBA" id="ARBA00022512"/>
    </source>
</evidence>
<reference evidence="7 8" key="1">
    <citation type="journal article" date="2014" name="PLoS Genet.">
        <title>Analysis of the Phlebiopsis gigantea genome, transcriptome and secretome provides insight into its pioneer colonization strategies of wood.</title>
        <authorList>
            <person name="Hori C."/>
            <person name="Ishida T."/>
            <person name="Igarashi K."/>
            <person name="Samejima M."/>
            <person name="Suzuki H."/>
            <person name="Master E."/>
            <person name="Ferreira P."/>
            <person name="Ruiz-Duenas F.J."/>
            <person name="Held B."/>
            <person name="Canessa P."/>
            <person name="Larrondo L.F."/>
            <person name="Schmoll M."/>
            <person name="Druzhinina I.S."/>
            <person name="Kubicek C.P."/>
            <person name="Gaskell J.A."/>
            <person name="Kersten P."/>
            <person name="St John F."/>
            <person name="Glasner J."/>
            <person name="Sabat G."/>
            <person name="Splinter BonDurant S."/>
            <person name="Syed K."/>
            <person name="Yadav J."/>
            <person name="Mgbeahuruike A.C."/>
            <person name="Kovalchuk A."/>
            <person name="Asiegbu F.O."/>
            <person name="Lackner G."/>
            <person name="Hoffmeister D."/>
            <person name="Rencoret J."/>
            <person name="Gutierrez A."/>
            <person name="Sun H."/>
            <person name="Lindquist E."/>
            <person name="Barry K."/>
            <person name="Riley R."/>
            <person name="Grigoriev I.V."/>
            <person name="Henrissat B."/>
            <person name="Kues U."/>
            <person name="Berka R.M."/>
            <person name="Martinez A.T."/>
            <person name="Covert S.F."/>
            <person name="Blanchette R.A."/>
            <person name="Cullen D."/>
        </authorList>
    </citation>
    <scope>NUCLEOTIDE SEQUENCE [LARGE SCALE GENOMIC DNA]</scope>
    <source>
        <strain evidence="7 8">11061_1 CR5-6</strain>
    </source>
</reference>
<dbReference type="AlphaFoldDB" id="A0A0C3S4F2"/>
<organism evidence="7 8">
    <name type="scientific">Phlebiopsis gigantea (strain 11061_1 CR5-6)</name>
    <name type="common">White-rot fungus</name>
    <name type="synonym">Peniophora gigantea</name>
    <dbReference type="NCBI Taxonomy" id="745531"/>
    <lineage>
        <taxon>Eukaryota</taxon>
        <taxon>Fungi</taxon>
        <taxon>Dikarya</taxon>
        <taxon>Basidiomycota</taxon>
        <taxon>Agaricomycotina</taxon>
        <taxon>Agaricomycetes</taxon>
        <taxon>Polyporales</taxon>
        <taxon>Phanerochaetaceae</taxon>
        <taxon>Phlebiopsis</taxon>
    </lineage>
</organism>
<dbReference type="InterPro" id="IPR001338">
    <property type="entry name" value="Class_I_Hydrophobin"/>
</dbReference>
<evidence type="ECO:0000313" key="8">
    <source>
        <dbReference type="Proteomes" id="UP000053257"/>
    </source>
</evidence>
<keyword evidence="4 6" id="KW-0964">Secreted</keyword>
<accession>A0A0C3S4F2</accession>
<keyword evidence="3 6" id="KW-0134">Cell wall</keyword>
<name>A0A0C3S4F2_PHLG1</name>
<evidence type="ECO:0000256" key="2">
    <source>
        <dbReference type="ARBA" id="ARBA00010446"/>
    </source>
</evidence>
<dbReference type="CDD" id="cd23507">
    <property type="entry name" value="hydrophobin_I"/>
    <property type="match status" value="1"/>
</dbReference>
<feature type="signal peptide" evidence="6">
    <location>
        <begin position="1"/>
        <end position="21"/>
    </location>
</feature>
<dbReference type="EMBL" id="KN840644">
    <property type="protein sequence ID" value="KIP02925.1"/>
    <property type="molecule type" value="Genomic_DNA"/>
</dbReference>
<dbReference type="OrthoDB" id="4225815at2759"/>
<comment type="subcellular location">
    <subcellularLocation>
        <location evidence="1 6">Secreted</location>
        <location evidence="1 6">Cell wall</location>
    </subcellularLocation>
</comment>
<dbReference type="Pfam" id="PF01185">
    <property type="entry name" value="Hydrophobin"/>
    <property type="match status" value="1"/>
</dbReference>
<feature type="chain" id="PRO_5013985970" description="Hydrophobin" evidence="6">
    <location>
        <begin position="22"/>
        <end position="108"/>
    </location>
</feature>
<gene>
    <name evidence="7" type="ORF">PHLGIDRAFT_270989</name>
</gene>
<evidence type="ECO:0000256" key="6">
    <source>
        <dbReference type="RuleBase" id="RU365009"/>
    </source>
</evidence>
<dbReference type="GO" id="GO:0005199">
    <property type="term" value="F:structural constituent of cell wall"/>
    <property type="evidence" value="ECO:0007669"/>
    <property type="project" value="InterPro"/>
</dbReference>
<protein>
    <recommendedName>
        <fullName evidence="6">Hydrophobin</fullName>
    </recommendedName>
</protein>